<dbReference type="InterPro" id="IPR036291">
    <property type="entry name" value="NAD(P)-bd_dom_sf"/>
</dbReference>
<evidence type="ECO:0000256" key="2">
    <source>
        <dbReference type="RuleBase" id="RU364082"/>
    </source>
</evidence>
<reference evidence="4 5" key="1">
    <citation type="submission" date="2019-11" db="EMBL/GenBank/DDBJ databases">
        <title>Genome sequences of 17 halophilic strains isolated from different environments.</title>
        <authorList>
            <person name="Furrow R.E."/>
        </authorList>
    </citation>
    <scope>NUCLEOTIDE SEQUENCE [LARGE SCALE GENOMIC DNA]</scope>
    <source>
        <strain evidence="4 5">22506_14_FS</strain>
    </source>
</reference>
<evidence type="ECO:0000313" key="5">
    <source>
        <dbReference type="Proteomes" id="UP000447833"/>
    </source>
</evidence>
<sequence length="281" mass="31351">MKILITGGEGQVGRALCNKFPGKDVIALGKQTLDISNKDQVITLFLDVKPDIVFHCAAFTQVDQCEKDKKKPYEVNGIATGLIAQACEKAGAKLIYYSSDYVFNGEKNKPYIENDQTDPLSTYGMSKWIGERLVQQLSSNATIIRTSWVFGHGGKNFVNTMVNLAKQQKVIRVIDDQVGSPTYAEDLAEYSASIMLHTPGIYHVTNGGSCSWYDFAKRIYEESGYDPSLIQPISSLNYGAQTKRPKYSVLDHQKLLELGLQAPRKWEAALNEYVKKEFGND</sequence>
<dbReference type="GO" id="GO:0008831">
    <property type="term" value="F:dTDP-4-dehydrorhamnose reductase activity"/>
    <property type="evidence" value="ECO:0007669"/>
    <property type="project" value="UniProtKB-EC"/>
</dbReference>
<comment type="similarity">
    <text evidence="1 2">Belongs to the dTDP-4-dehydrorhamnose reductase family.</text>
</comment>
<comment type="function">
    <text evidence="2">Catalyzes the reduction of dTDP-6-deoxy-L-lyxo-4-hexulose to yield dTDP-L-rhamnose.</text>
</comment>
<comment type="caution">
    <text evidence="4">The sequence shown here is derived from an EMBL/GenBank/DDBJ whole genome shotgun (WGS) entry which is preliminary data.</text>
</comment>
<comment type="pathway">
    <text evidence="2">Carbohydrate biosynthesis; dTDP-L-rhamnose biosynthesis.</text>
</comment>
<dbReference type="CDD" id="cd05254">
    <property type="entry name" value="dTDP_HR_like_SDR_e"/>
    <property type="match status" value="1"/>
</dbReference>
<dbReference type="SUPFAM" id="SSF51735">
    <property type="entry name" value="NAD(P)-binding Rossmann-fold domains"/>
    <property type="match status" value="1"/>
</dbReference>
<proteinExistence type="inferred from homology"/>
<accession>A0A845EYI6</accession>
<dbReference type="NCBIfam" id="TIGR01214">
    <property type="entry name" value="rmlD"/>
    <property type="match status" value="1"/>
</dbReference>
<gene>
    <name evidence="4" type="primary">rfbD</name>
    <name evidence="4" type="ORF">GLW07_09395</name>
</gene>
<dbReference type="RefSeq" id="WP_098443179.1">
    <property type="nucleotide sequence ID" value="NZ_WMEY01000003.1"/>
</dbReference>
<evidence type="ECO:0000259" key="3">
    <source>
        <dbReference type="Pfam" id="PF04321"/>
    </source>
</evidence>
<dbReference type="Pfam" id="PF04321">
    <property type="entry name" value="RmlD_sub_bind"/>
    <property type="match status" value="1"/>
</dbReference>
<dbReference type="GO" id="GO:0019305">
    <property type="term" value="P:dTDP-rhamnose biosynthetic process"/>
    <property type="evidence" value="ECO:0007669"/>
    <property type="project" value="UniProtKB-UniPathway"/>
</dbReference>
<dbReference type="AlphaFoldDB" id="A0A845EYI6"/>
<protein>
    <recommendedName>
        <fullName evidence="2">dTDP-4-dehydrorhamnose reductase</fullName>
        <ecNumber evidence="2">1.1.1.133</ecNumber>
    </recommendedName>
</protein>
<evidence type="ECO:0000313" key="4">
    <source>
        <dbReference type="EMBL" id="MYL63566.1"/>
    </source>
</evidence>
<dbReference type="InterPro" id="IPR029903">
    <property type="entry name" value="RmlD-like-bd"/>
</dbReference>
<organism evidence="4 5">
    <name type="scientific">Guptibacillus hwajinpoensis</name>
    <dbReference type="NCBI Taxonomy" id="208199"/>
    <lineage>
        <taxon>Bacteria</taxon>
        <taxon>Bacillati</taxon>
        <taxon>Bacillota</taxon>
        <taxon>Bacilli</taxon>
        <taxon>Bacillales</taxon>
        <taxon>Guptibacillaceae</taxon>
        <taxon>Guptibacillus</taxon>
    </lineage>
</organism>
<dbReference type="PANTHER" id="PTHR10491">
    <property type="entry name" value="DTDP-4-DEHYDRORHAMNOSE REDUCTASE"/>
    <property type="match status" value="1"/>
</dbReference>
<dbReference type="PANTHER" id="PTHR10491:SF4">
    <property type="entry name" value="METHIONINE ADENOSYLTRANSFERASE 2 SUBUNIT BETA"/>
    <property type="match status" value="1"/>
</dbReference>
<dbReference type="EMBL" id="WMEY01000003">
    <property type="protein sequence ID" value="MYL63566.1"/>
    <property type="molecule type" value="Genomic_DNA"/>
</dbReference>
<name>A0A845EYI6_9BACL</name>
<dbReference type="Proteomes" id="UP000447833">
    <property type="component" value="Unassembled WGS sequence"/>
</dbReference>
<dbReference type="Gene3D" id="3.90.25.10">
    <property type="entry name" value="UDP-galactose 4-epimerase, domain 1"/>
    <property type="match status" value="1"/>
</dbReference>
<dbReference type="InterPro" id="IPR005913">
    <property type="entry name" value="dTDP_dehydrorham_reduct"/>
</dbReference>
<dbReference type="EC" id="1.1.1.133" evidence="2"/>
<dbReference type="Gene3D" id="3.40.50.720">
    <property type="entry name" value="NAD(P)-binding Rossmann-like Domain"/>
    <property type="match status" value="1"/>
</dbReference>
<dbReference type="GO" id="GO:0005829">
    <property type="term" value="C:cytosol"/>
    <property type="evidence" value="ECO:0007669"/>
    <property type="project" value="TreeGrafter"/>
</dbReference>
<feature type="domain" description="RmlD-like substrate binding" evidence="3">
    <location>
        <begin position="1"/>
        <end position="276"/>
    </location>
</feature>
<dbReference type="UniPathway" id="UPA00124"/>
<keyword evidence="2 4" id="KW-0560">Oxidoreductase</keyword>
<evidence type="ECO:0000256" key="1">
    <source>
        <dbReference type="ARBA" id="ARBA00010944"/>
    </source>
</evidence>
<keyword evidence="2" id="KW-0521">NADP</keyword>